<evidence type="ECO:0000256" key="3">
    <source>
        <dbReference type="ARBA" id="ARBA00022448"/>
    </source>
</evidence>
<organism evidence="10 11">
    <name type="scientific">Myotis brandtii</name>
    <name type="common">Brandt's bat</name>
    <dbReference type="NCBI Taxonomy" id="109478"/>
    <lineage>
        <taxon>Eukaryota</taxon>
        <taxon>Metazoa</taxon>
        <taxon>Chordata</taxon>
        <taxon>Craniata</taxon>
        <taxon>Vertebrata</taxon>
        <taxon>Euteleostomi</taxon>
        <taxon>Mammalia</taxon>
        <taxon>Eutheria</taxon>
        <taxon>Laurasiatheria</taxon>
        <taxon>Chiroptera</taxon>
        <taxon>Yangochiroptera</taxon>
        <taxon>Vespertilionidae</taxon>
        <taxon>Myotis</taxon>
    </lineage>
</organism>
<evidence type="ECO:0000313" key="11">
    <source>
        <dbReference type="Proteomes" id="UP000052978"/>
    </source>
</evidence>
<dbReference type="Pfam" id="PF00664">
    <property type="entry name" value="ABC_membrane"/>
    <property type="match status" value="1"/>
</dbReference>
<feature type="transmembrane region" description="Helical" evidence="8">
    <location>
        <begin position="181"/>
        <end position="201"/>
    </location>
</feature>
<protein>
    <submittedName>
        <fullName evidence="10">ATP-binding cassette sub-family B member 8, mitochondrial</fullName>
    </submittedName>
</protein>
<dbReference type="SUPFAM" id="SSF90123">
    <property type="entry name" value="ABC transporter transmembrane region"/>
    <property type="match status" value="1"/>
</dbReference>
<evidence type="ECO:0000313" key="10">
    <source>
        <dbReference type="EMBL" id="EPQ14368.1"/>
    </source>
</evidence>
<dbReference type="AlphaFoldDB" id="S7PU33"/>
<dbReference type="EMBL" id="KE163906">
    <property type="protein sequence ID" value="EPQ14368.1"/>
    <property type="molecule type" value="Genomic_DNA"/>
</dbReference>
<accession>S7PU33</accession>
<dbReference type="InterPro" id="IPR011527">
    <property type="entry name" value="ABC1_TM_dom"/>
</dbReference>
<dbReference type="GO" id="GO:0005524">
    <property type="term" value="F:ATP binding"/>
    <property type="evidence" value="ECO:0007669"/>
    <property type="project" value="UniProtKB-KW"/>
</dbReference>
<dbReference type="PANTHER" id="PTHR43394:SF17">
    <property type="entry name" value="MITOCHONDRIAL POTASSIUM CHANNEL ATP-BINDING SUBUNIT"/>
    <property type="match status" value="1"/>
</dbReference>
<evidence type="ECO:0000256" key="7">
    <source>
        <dbReference type="ARBA" id="ARBA00023136"/>
    </source>
</evidence>
<evidence type="ECO:0000256" key="4">
    <source>
        <dbReference type="ARBA" id="ARBA00022692"/>
    </source>
</evidence>
<keyword evidence="7 8" id="KW-0472">Membrane</keyword>
<evidence type="ECO:0000256" key="6">
    <source>
        <dbReference type="ARBA" id="ARBA00023065"/>
    </source>
</evidence>
<dbReference type="GO" id="GO:0015421">
    <property type="term" value="F:ABC-type oligopeptide transporter activity"/>
    <property type="evidence" value="ECO:0007669"/>
    <property type="project" value="TreeGrafter"/>
</dbReference>
<keyword evidence="6" id="KW-0406">Ion transport</keyword>
<dbReference type="Gene3D" id="1.20.1560.10">
    <property type="entry name" value="ABC transporter type 1, transmembrane domain"/>
    <property type="match status" value="1"/>
</dbReference>
<evidence type="ECO:0000256" key="8">
    <source>
        <dbReference type="SAM" id="Phobius"/>
    </source>
</evidence>
<evidence type="ECO:0000256" key="5">
    <source>
        <dbReference type="ARBA" id="ARBA00022989"/>
    </source>
</evidence>
<evidence type="ECO:0000256" key="2">
    <source>
        <dbReference type="ARBA" id="ARBA00007577"/>
    </source>
</evidence>
<sequence>MLVHLFRVGIRGGTVLGRPLLPLRFQTFSTVRHSDGRHSSYLLRAVAQLRSQLRARLPQVPPGPGRSPSSWCWVGGALLGPVVLSKCPRLCLVALCEAEEAPPASKPYDVETRFNWKLFWQFLRPHLLILGAAIVLALGAALVNVQIPLLLGQLVEIVAKYTRDHMGNFLKESRSLSTHLLLLYGLQGLLTFGYLVLLSRIGECMALDMRRALFSNMLRQDIAFFDAKKTGQLVSRLTTDVQEFKSSFKLVISQGL</sequence>
<keyword evidence="4 8" id="KW-0812">Transmembrane</keyword>
<dbReference type="OrthoDB" id="6500128at2759"/>
<keyword evidence="10" id="KW-0547">Nucleotide-binding</keyword>
<dbReference type="GO" id="GO:0005743">
    <property type="term" value="C:mitochondrial inner membrane"/>
    <property type="evidence" value="ECO:0007669"/>
    <property type="project" value="TreeGrafter"/>
</dbReference>
<dbReference type="PANTHER" id="PTHR43394">
    <property type="entry name" value="ATP-DEPENDENT PERMEASE MDL1, MITOCHONDRIAL"/>
    <property type="match status" value="1"/>
</dbReference>
<gene>
    <name evidence="10" type="ORF">D623_10015847</name>
</gene>
<evidence type="ECO:0000259" key="9">
    <source>
        <dbReference type="PROSITE" id="PS50929"/>
    </source>
</evidence>
<dbReference type="GO" id="GO:0090374">
    <property type="term" value="P:oligopeptide export from mitochondrion"/>
    <property type="evidence" value="ECO:0007669"/>
    <property type="project" value="TreeGrafter"/>
</dbReference>
<proteinExistence type="inferred from homology"/>
<feature type="transmembrane region" description="Helical" evidence="8">
    <location>
        <begin position="127"/>
        <end position="147"/>
    </location>
</feature>
<name>S7PU33_MYOBR</name>
<comment type="subcellular location">
    <subcellularLocation>
        <location evidence="1">Membrane</location>
        <topology evidence="1">Multi-pass membrane protein</topology>
    </subcellularLocation>
</comment>
<dbReference type="PROSITE" id="PS50929">
    <property type="entry name" value="ABC_TM1F"/>
    <property type="match status" value="1"/>
</dbReference>
<dbReference type="InterPro" id="IPR039421">
    <property type="entry name" value="Type_1_exporter"/>
</dbReference>
<dbReference type="GO" id="GO:0006811">
    <property type="term" value="P:monoatomic ion transport"/>
    <property type="evidence" value="ECO:0007669"/>
    <property type="project" value="UniProtKB-KW"/>
</dbReference>
<comment type="similarity">
    <text evidence="2">Belongs to the ABC transporter superfamily. ABCB family. Multidrug resistance exporter (TC 3.A.1.201) subfamily.</text>
</comment>
<keyword evidence="10" id="KW-0067">ATP-binding</keyword>
<feature type="domain" description="ABC transmembrane type-1" evidence="9">
    <location>
        <begin position="132"/>
        <end position="256"/>
    </location>
</feature>
<keyword evidence="5 8" id="KW-1133">Transmembrane helix</keyword>
<dbReference type="KEGG" id="myb:102254912"/>
<keyword evidence="3" id="KW-0813">Transport</keyword>
<keyword evidence="11" id="KW-1185">Reference proteome</keyword>
<dbReference type="InterPro" id="IPR036640">
    <property type="entry name" value="ABC1_TM_sf"/>
</dbReference>
<dbReference type="Proteomes" id="UP000052978">
    <property type="component" value="Unassembled WGS sequence"/>
</dbReference>
<reference evidence="10 11" key="1">
    <citation type="journal article" date="2013" name="Nat. Commun.">
        <title>Genome analysis reveals insights into physiology and longevity of the Brandt's bat Myotis brandtii.</title>
        <authorList>
            <person name="Seim I."/>
            <person name="Fang X."/>
            <person name="Xiong Z."/>
            <person name="Lobanov A.V."/>
            <person name="Huang Z."/>
            <person name="Ma S."/>
            <person name="Feng Y."/>
            <person name="Turanov A.A."/>
            <person name="Zhu Y."/>
            <person name="Lenz T.L."/>
            <person name="Gerashchenko M.V."/>
            <person name="Fan D."/>
            <person name="Hee Yim S."/>
            <person name="Yao X."/>
            <person name="Jordan D."/>
            <person name="Xiong Y."/>
            <person name="Ma Y."/>
            <person name="Lyapunov A.N."/>
            <person name="Chen G."/>
            <person name="Kulakova O.I."/>
            <person name="Sun Y."/>
            <person name="Lee S.G."/>
            <person name="Bronson R.T."/>
            <person name="Moskalev A.A."/>
            <person name="Sunyaev S.R."/>
            <person name="Zhang G."/>
            <person name="Krogh A."/>
            <person name="Wang J."/>
            <person name="Gladyshev V.N."/>
        </authorList>
    </citation>
    <scope>NUCLEOTIDE SEQUENCE [LARGE SCALE GENOMIC DNA]</scope>
</reference>
<evidence type="ECO:0000256" key="1">
    <source>
        <dbReference type="ARBA" id="ARBA00004141"/>
    </source>
</evidence>